<dbReference type="OrthoDB" id="9809356at2"/>
<organism evidence="14 15">
    <name type="scientific">Epidermidibacterium keratini</name>
    <dbReference type="NCBI Taxonomy" id="1891644"/>
    <lineage>
        <taxon>Bacteria</taxon>
        <taxon>Bacillati</taxon>
        <taxon>Actinomycetota</taxon>
        <taxon>Actinomycetes</taxon>
        <taxon>Sporichthyales</taxon>
        <taxon>Sporichthyaceae</taxon>
        <taxon>Epidermidibacterium</taxon>
    </lineage>
</organism>
<feature type="domain" description="Mur ligase central" evidence="13">
    <location>
        <begin position="113"/>
        <end position="254"/>
    </location>
</feature>
<evidence type="ECO:0000256" key="3">
    <source>
        <dbReference type="ARBA" id="ARBA00013025"/>
    </source>
</evidence>
<keyword evidence="6 11" id="KW-0547">Nucleotide-binding</keyword>
<dbReference type="Gene3D" id="3.40.1190.10">
    <property type="entry name" value="Mur-like, catalytic domain"/>
    <property type="match status" value="1"/>
</dbReference>
<dbReference type="GO" id="GO:0004326">
    <property type="term" value="F:tetrahydrofolylpolyglutamate synthase activity"/>
    <property type="evidence" value="ECO:0007669"/>
    <property type="project" value="UniProtKB-EC"/>
</dbReference>
<dbReference type="EC" id="6.3.2.17" evidence="3"/>
<dbReference type="GO" id="GO:0046872">
    <property type="term" value="F:metal ion binding"/>
    <property type="evidence" value="ECO:0007669"/>
    <property type="project" value="UniProtKB-KW"/>
</dbReference>
<dbReference type="PANTHER" id="PTHR11136:SF0">
    <property type="entry name" value="DIHYDROFOLATE SYNTHETASE-RELATED"/>
    <property type="match status" value="1"/>
</dbReference>
<feature type="domain" description="Mur ligase C-terminal" evidence="12">
    <location>
        <begin position="280"/>
        <end position="406"/>
    </location>
</feature>
<evidence type="ECO:0000256" key="7">
    <source>
        <dbReference type="ARBA" id="ARBA00022840"/>
    </source>
</evidence>
<dbReference type="Proteomes" id="UP000463857">
    <property type="component" value="Chromosome"/>
</dbReference>
<dbReference type="FunFam" id="3.40.1190.10:FF:000011">
    <property type="entry name" value="Folylpolyglutamate synthase/dihydrofolate synthase"/>
    <property type="match status" value="1"/>
</dbReference>
<dbReference type="PIRSF" id="PIRSF001563">
    <property type="entry name" value="Folylpolyglu_synth"/>
    <property type="match status" value="1"/>
</dbReference>
<dbReference type="InterPro" id="IPR004101">
    <property type="entry name" value="Mur_ligase_C"/>
</dbReference>
<evidence type="ECO:0000259" key="12">
    <source>
        <dbReference type="Pfam" id="PF02875"/>
    </source>
</evidence>
<protein>
    <recommendedName>
        <fullName evidence="3">tetrahydrofolate synthase</fullName>
        <ecNumber evidence="3">6.3.2.17</ecNumber>
    </recommendedName>
    <alternativeName>
        <fullName evidence="9">Tetrahydrofolylpolyglutamate synthase</fullName>
    </alternativeName>
</protein>
<keyword evidence="15" id="KW-1185">Reference proteome</keyword>
<dbReference type="AlphaFoldDB" id="A0A7L4YT74"/>
<dbReference type="SUPFAM" id="SSF53244">
    <property type="entry name" value="MurD-like peptide ligases, peptide-binding domain"/>
    <property type="match status" value="1"/>
</dbReference>
<comment type="cofactor">
    <cofactor evidence="1">
        <name>Mg(2+)</name>
        <dbReference type="ChEBI" id="CHEBI:18420"/>
    </cofactor>
</comment>
<dbReference type="PANTHER" id="PTHR11136">
    <property type="entry name" value="FOLYLPOLYGLUTAMATE SYNTHASE-RELATED"/>
    <property type="match status" value="1"/>
</dbReference>
<accession>A0A7L4YT74</accession>
<evidence type="ECO:0000256" key="2">
    <source>
        <dbReference type="ARBA" id="ARBA00008276"/>
    </source>
</evidence>
<dbReference type="InterPro" id="IPR001645">
    <property type="entry name" value="Folylpolyglutamate_synth"/>
</dbReference>
<proteinExistence type="inferred from homology"/>
<dbReference type="Pfam" id="PF02875">
    <property type="entry name" value="Mur_ligase_C"/>
    <property type="match status" value="1"/>
</dbReference>
<dbReference type="FunCoup" id="A0A7L4YT74">
    <property type="interactions" value="440"/>
</dbReference>
<evidence type="ECO:0000256" key="5">
    <source>
        <dbReference type="ARBA" id="ARBA00022723"/>
    </source>
</evidence>
<evidence type="ECO:0000256" key="4">
    <source>
        <dbReference type="ARBA" id="ARBA00022598"/>
    </source>
</evidence>
<gene>
    <name evidence="14" type="ORF">EK0264_03150</name>
</gene>
<dbReference type="SUPFAM" id="SSF53623">
    <property type="entry name" value="MurD-like peptide ligases, catalytic domain"/>
    <property type="match status" value="1"/>
</dbReference>
<sequence length="429" mass="45745">MRALMDLMGEPQTTFPVVHITGTNGKSSTARMIDDLFRAMGLRTGRFTSPHLQNVRERICLDGKPIREERFVELYEEVAPYLQLVDDGIGIPEGQQVVPVSFFEALTAMAYAAFADAPVDVAIIEVGMGGAWDATNVADGTVAVVTPIAIDHASYLGDNIAAIAAEKAGIIKAGSTAILAAQEQEAAEVLLARCAEVGAVAAREGVEFGVVGRHVAVGGQQLSIQGLHARYDDLMLPAFGVHQAANAACAVAAVEAFFGEDRSLPEDAVREAFADMATPGRLEIVRTSPTTLIDSAHNPAGMRASLEAVQEAFDFSRLVGVVAFSTDKDIEGMIELLEPVLDEIVVSTNNSPRSRDIDRVARIAVEYFGPDRVTVEPVLPDAIETAVTLAEDQEHFSGAGVLITGSVYTAGDARLLFGLDKPKPWERDD</sequence>
<evidence type="ECO:0000259" key="13">
    <source>
        <dbReference type="Pfam" id="PF08245"/>
    </source>
</evidence>
<keyword evidence="4 11" id="KW-0436">Ligase</keyword>
<evidence type="ECO:0000313" key="15">
    <source>
        <dbReference type="Proteomes" id="UP000463857"/>
    </source>
</evidence>
<keyword evidence="8" id="KW-0460">Magnesium</keyword>
<evidence type="ECO:0000256" key="10">
    <source>
        <dbReference type="ARBA" id="ARBA00047493"/>
    </source>
</evidence>
<comment type="catalytic activity">
    <reaction evidence="10">
        <text>(6S)-5,6,7,8-tetrahydrofolyl-(gamma-L-Glu)(n) + L-glutamate + ATP = (6S)-5,6,7,8-tetrahydrofolyl-(gamma-L-Glu)(n+1) + ADP + phosphate + H(+)</text>
        <dbReference type="Rhea" id="RHEA:10580"/>
        <dbReference type="Rhea" id="RHEA-COMP:14738"/>
        <dbReference type="Rhea" id="RHEA-COMP:14740"/>
        <dbReference type="ChEBI" id="CHEBI:15378"/>
        <dbReference type="ChEBI" id="CHEBI:29985"/>
        <dbReference type="ChEBI" id="CHEBI:30616"/>
        <dbReference type="ChEBI" id="CHEBI:43474"/>
        <dbReference type="ChEBI" id="CHEBI:141005"/>
        <dbReference type="ChEBI" id="CHEBI:456216"/>
        <dbReference type="EC" id="6.3.2.17"/>
    </reaction>
</comment>
<keyword evidence="7 11" id="KW-0067">ATP-binding</keyword>
<dbReference type="InterPro" id="IPR013221">
    <property type="entry name" value="Mur_ligase_cen"/>
</dbReference>
<dbReference type="GO" id="GO:0005524">
    <property type="term" value="F:ATP binding"/>
    <property type="evidence" value="ECO:0007669"/>
    <property type="project" value="UniProtKB-KW"/>
</dbReference>
<evidence type="ECO:0000256" key="11">
    <source>
        <dbReference type="PIRNR" id="PIRNR001563"/>
    </source>
</evidence>
<evidence type="ECO:0000256" key="1">
    <source>
        <dbReference type="ARBA" id="ARBA00001946"/>
    </source>
</evidence>
<comment type="similarity">
    <text evidence="2 11">Belongs to the folylpolyglutamate synthase family.</text>
</comment>
<dbReference type="EMBL" id="CP047156">
    <property type="protein sequence ID" value="QHC02252.1"/>
    <property type="molecule type" value="Genomic_DNA"/>
</dbReference>
<reference evidence="14 15" key="1">
    <citation type="journal article" date="2018" name="Int. J. Syst. Evol. Microbiol.">
        <title>Epidermidibacterium keratini gen. nov., sp. nov., a member of the family Sporichthyaceae, isolated from keratin epidermis.</title>
        <authorList>
            <person name="Lee D.G."/>
            <person name="Trujillo M.E."/>
            <person name="Kang S."/>
            <person name="Nam J.J."/>
            <person name="Kim Y.J."/>
        </authorList>
    </citation>
    <scope>NUCLEOTIDE SEQUENCE [LARGE SCALE GENOMIC DNA]</scope>
    <source>
        <strain evidence="14 15">EPI-7</strain>
    </source>
</reference>
<evidence type="ECO:0000313" key="14">
    <source>
        <dbReference type="EMBL" id="QHC02252.1"/>
    </source>
</evidence>
<dbReference type="GO" id="GO:0005737">
    <property type="term" value="C:cytoplasm"/>
    <property type="evidence" value="ECO:0007669"/>
    <property type="project" value="TreeGrafter"/>
</dbReference>
<dbReference type="InterPro" id="IPR036565">
    <property type="entry name" value="Mur-like_cat_sf"/>
</dbReference>
<dbReference type="InParanoid" id="A0A7L4YT74"/>
<name>A0A7L4YT74_9ACTN</name>
<evidence type="ECO:0000256" key="8">
    <source>
        <dbReference type="ARBA" id="ARBA00022842"/>
    </source>
</evidence>
<keyword evidence="5" id="KW-0479">Metal-binding</keyword>
<dbReference type="KEGG" id="eke:EK0264_03150"/>
<evidence type="ECO:0000256" key="6">
    <source>
        <dbReference type="ARBA" id="ARBA00022741"/>
    </source>
</evidence>
<dbReference type="GO" id="GO:0008841">
    <property type="term" value="F:dihydrofolate synthase activity"/>
    <property type="evidence" value="ECO:0007669"/>
    <property type="project" value="TreeGrafter"/>
</dbReference>
<dbReference type="Gene3D" id="3.90.190.20">
    <property type="entry name" value="Mur ligase, C-terminal domain"/>
    <property type="match status" value="1"/>
</dbReference>
<dbReference type="InterPro" id="IPR036615">
    <property type="entry name" value="Mur_ligase_C_dom_sf"/>
</dbReference>
<evidence type="ECO:0000256" key="9">
    <source>
        <dbReference type="ARBA" id="ARBA00030592"/>
    </source>
</evidence>
<dbReference type="NCBIfam" id="TIGR01499">
    <property type="entry name" value="folC"/>
    <property type="match status" value="1"/>
</dbReference>
<dbReference type="Pfam" id="PF08245">
    <property type="entry name" value="Mur_ligase_M"/>
    <property type="match status" value="1"/>
</dbReference>